<evidence type="ECO:0008006" key="3">
    <source>
        <dbReference type="Google" id="ProtNLM"/>
    </source>
</evidence>
<evidence type="ECO:0000313" key="2">
    <source>
        <dbReference type="Proteomes" id="UP001595840"/>
    </source>
</evidence>
<accession>A0ABV8V7H8</accession>
<organism evidence="1 2">
    <name type="scientific">Simiduia curdlanivorans</name>
    <dbReference type="NCBI Taxonomy" id="1492769"/>
    <lineage>
        <taxon>Bacteria</taxon>
        <taxon>Pseudomonadati</taxon>
        <taxon>Pseudomonadota</taxon>
        <taxon>Gammaproteobacteria</taxon>
        <taxon>Cellvibrionales</taxon>
        <taxon>Cellvibrionaceae</taxon>
        <taxon>Simiduia</taxon>
    </lineage>
</organism>
<dbReference type="RefSeq" id="WP_290261232.1">
    <property type="nucleotide sequence ID" value="NZ_JAUFQG010000004.1"/>
</dbReference>
<gene>
    <name evidence="1" type="ORF">ACFOX3_14050</name>
</gene>
<dbReference type="Proteomes" id="UP001595840">
    <property type="component" value="Unassembled WGS sequence"/>
</dbReference>
<protein>
    <recommendedName>
        <fullName evidence="3">HEPN domain-containing protein</fullName>
    </recommendedName>
</protein>
<dbReference type="EMBL" id="JBHSCX010000020">
    <property type="protein sequence ID" value="MFC4363434.1"/>
    <property type="molecule type" value="Genomic_DNA"/>
</dbReference>
<name>A0ABV8V7H8_9GAMM</name>
<evidence type="ECO:0000313" key="1">
    <source>
        <dbReference type="EMBL" id="MFC4363434.1"/>
    </source>
</evidence>
<keyword evidence="2" id="KW-1185">Reference proteome</keyword>
<comment type="caution">
    <text evidence="1">The sequence shown here is derived from an EMBL/GenBank/DDBJ whole genome shotgun (WGS) entry which is preliminary data.</text>
</comment>
<reference evidence="2" key="1">
    <citation type="journal article" date="2019" name="Int. J. Syst. Evol. Microbiol.">
        <title>The Global Catalogue of Microorganisms (GCM) 10K type strain sequencing project: providing services to taxonomists for standard genome sequencing and annotation.</title>
        <authorList>
            <consortium name="The Broad Institute Genomics Platform"/>
            <consortium name="The Broad Institute Genome Sequencing Center for Infectious Disease"/>
            <person name="Wu L."/>
            <person name="Ma J."/>
        </authorList>
    </citation>
    <scope>NUCLEOTIDE SEQUENCE [LARGE SCALE GENOMIC DNA]</scope>
    <source>
        <strain evidence="2">CECT 8570</strain>
    </source>
</reference>
<proteinExistence type="predicted"/>
<sequence>MKELDNLVKIQKLKVEPADAREFSGMLRAAETKLADALIKGLSEDSQFSLAYGAAHALALAALRWHGYRSDNRYLVFQCLEHTLALDRAKWRVLDKCHHARNLAEYEGHLEINPQLLKELISISHEILLLVKALAPIKA</sequence>